<evidence type="ECO:0000313" key="3">
    <source>
        <dbReference type="Proteomes" id="UP001393056"/>
    </source>
</evidence>
<accession>A0ABU9I7E3</accession>
<dbReference type="RefSeq" id="WP_341683102.1">
    <property type="nucleotide sequence ID" value="NZ_JBBYHT010000004.1"/>
</dbReference>
<reference evidence="2 3" key="1">
    <citation type="submission" date="2024-04" db="EMBL/GenBank/DDBJ databases">
        <title>Flavobacterium sp. DGU41 16S ribosomal RNA gene Genome sequencing and assembly.</title>
        <authorList>
            <person name="Park S."/>
        </authorList>
    </citation>
    <scope>NUCLEOTIDE SEQUENCE [LARGE SCALE GENOMIC DNA]</scope>
    <source>
        <strain evidence="2 3">DGU41</strain>
    </source>
</reference>
<keyword evidence="1" id="KW-1133">Transmembrane helix</keyword>
<name>A0ABU9I7E3_9FLAO</name>
<keyword evidence="3" id="KW-1185">Reference proteome</keyword>
<keyword evidence="1" id="KW-0812">Transmembrane</keyword>
<evidence type="ECO:0000313" key="2">
    <source>
        <dbReference type="EMBL" id="MEL1248171.1"/>
    </source>
</evidence>
<feature type="transmembrane region" description="Helical" evidence="1">
    <location>
        <begin position="150"/>
        <end position="174"/>
    </location>
</feature>
<organism evidence="2 3">
    <name type="scientific">Flavobacterium helocola</name>
    <dbReference type="NCBI Taxonomy" id="3139139"/>
    <lineage>
        <taxon>Bacteria</taxon>
        <taxon>Pseudomonadati</taxon>
        <taxon>Bacteroidota</taxon>
        <taxon>Flavobacteriia</taxon>
        <taxon>Flavobacteriales</taxon>
        <taxon>Flavobacteriaceae</taxon>
        <taxon>Flavobacterium</taxon>
    </lineage>
</organism>
<evidence type="ECO:0008006" key="4">
    <source>
        <dbReference type="Google" id="ProtNLM"/>
    </source>
</evidence>
<feature type="transmembrane region" description="Helical" evidence="1">
    <location>
        <begin position="180"/>
        <end position="201"/>
    </location>
</feature>
<feature type="transmembrane region" description="Helical" evidence="1">
    <location>
        <begin position="110"/>
        <end position="129"/>
    </location>
</feature>
<evidence type="ECO:0000256" key="1">
    <source>
        <dbReference type="SAM" id="Phobius"/>
    </source>
</evidence>
<dbReference type="Proteomes" id="UP001393056">
    <property type="component" value="Unassembled WGS sequence"/>
</dbReference>
<feature type="transmembrane region" description="Helical" evidence="1">
    <location>
        <begin position="21"/>
        <end position="38"/>
    </location>
</feature>
<keyword evidence="1" id="KW-0472">Membrane</keyword>
<gene>
    <name evidence="2" type="ORF">AAEO58_08955</name>
</gene>
<dbReference type="EMBL" id="JBBYHT010000004">
    <property type="protein sequence ID" value="MEL1248171.1"/>
    <property type="molecule type" value="Genomic_DNA"/>
</dbReference>
<protein>
    <recommendedName>
        <fullName evidence="4">ABC transporter permease</fullName>
    </recommendedName>
</protein>
<feature type="transmembrane region" description="Helical" evidence="1">
    <location>
        <begin position="264"/>
        <end position="288"/>
    </location>
</feature>
<proteinExistence type="predicted"/>
<comment type="caution">
    <text evidence="2">The sequence shown here is derived from an EMBL/GenBank/DDBJ whole genome shotgun (WGS) entry which is preliminary data.</text>
</comment>
<sequence>MEEILKYFLDFFKRKDGSKSYWGLFTLIIIFLLINYTFNFTDQYKFEKKIENIKSIENLLNDKTLDRNVVVYLNKKKQEIITEIKYNENDLYLIPKEQVNGFLDFRKFPLLHYLSSSWLFIILAIYTPISLFRRNTIERGTFFASRLLTILLFFTFFYILSILYATLLEIIPIISFNKLWINYIVNFISVFIVILSLYFLYQILNFGINYNETIENSHNEHIPKSKVPDIFEHTELGKVIGEKNPLLWAGQIIKYNFKENNKPYNIVLSIVIIFFFFFSIFCFFYTIYNLFQ</sequence>